<proteinExistence type="inferred from homology"/>
<feature type="transmembrane region" description="Helical" evidence="6">
    <location>
        <begin position="49"/>
        <end position="66"/>
    </location>
</feature>
<dbReference type="OrthoDB" id="10009287at2759"/>
<dbReference type="Pfam" id="PF03134">
    <property type="entry name" value="TB2_DP1_HVA22"/>
    <property type="match status" value="1"/>
</dbReference>
<dbReference type="GO" id="GO:0016020">
    <property type="term" value="C:membrane"/>
    <property type="evidence" value="ECO:0007669"/>
    <property type="project" value="UniProtKB-SubCell"/>
</dbReference>
<evidence type="ECO:0000256" key="3">
    <source>
        <dbReference type="ARBA" id="ARBA00022692"/>
    </source>
</evidence>
<accession>A0A5E4N5P1</accession>
<evidence type="ECO:0000256" key="4">
    <source>
        <dbReference type="ARBA" id="ARBA00022989"/>
    </source>
</evidence>
<sequence>MSAATANGECKLMDVRAVLTKSLSESWIDFRRQLVSHVNGLFDHEKQNFVMVFMMVILSAFLYLVVYHGWIASALVGIAYPAYATIARVLKPQTTEVTGKGNFVTAKTKWLVYWTIFAMVWILESPVTAFLNAIKPLYYLLRMVFFVWCFAPIENNGTEIVYGFVVWLLVRKNRYVKDAPSNHVDQ</sequence>
<gene>
    <name evidence="7" type="ORF">CINCED_3A015527</name>
</gene>
<protein>
    <recommendedName>
        <fullName evidence="6">Receptor expression-enhancing protein</fullName>
    </recommendedName>
</protein>
<dbReference type="Proteomes" id="UP000325440">
    <property type="component" value="Unassembled WGS sequence"/>
</dbReference>
<evidence type="ECO:0000313" key="7">
    <source>
        <dbReference type="EMBL" id="VVC38913.1"/>
    </source>
</evidence>
<comment type="caution">
    <text evidence="6">Lacks conserved residue(s) required for the propagation of feature annotation.</text>
</comment>
<keyword evidence="8" id="KW-1185">Reference proteome</keyword>
<evidence type="ECO:0000256" key="5">
    <source>
        <dbReference type="ARBA" id="ARBA00023136"/>
    </source>
</evidence>
<comment type="subcellular location">
    <subcellularLocation>
        <location evidence="1 6">Membrane</location>
        <topology evidence="1 6">Multi-pass membrane protein</topology>
    </subcellularLocation>
</comment>
<dbReference type="PANTHER" id="PTHR12300:SF161">
    <property type="entry name" value="RECEPTOR EXPRESSION-ENHANCING PROTEIN"/>
    <property type="match status" value="1"/>
</dbReference>
<reference evidence="7 8" key="1">
    <citation type="submission" date="2019-08" db="EMBL/GenBank/DDBJ databases">
        <authorList>
            <person name="Alioto T."/>
            <person name="Alioto T."/>
            <person name="Gomez Garrido J."/>
        </authorList>
    </citation>
    <scope>NUCLEOTIDE SEQUENCE [LARGE SCALE GENOMIC DNA]</scope>
</reference>
<keyword evidence="4 6" id="KW-1133">Transmembrane helix</keyword>
<evidence type="ECO:0000256" key="1">
    <source>
        <dbReference type="ARBA" id="ARBA00004141"/>
    </source>
</evidence>
<dbReference type="AlphaFoldDB" id="A0A5E4N5P1"/>
<keyword evidence="3 6" id="KW-0812">Transmembrane</keyword>
<dbReference type="EMBL" id="CABPRJ010001520">
    <property type="protein sequence ID" value="VVC38913.1"/>
    <property type="molecule type" value="Genomic_DNA"/>
</dbReference>
<comment type="similarity">
    <text evidence="2 6">Belongs to the DP1 family.</text>
</comment>
<dbReference type="InterPro" id="IPR004345">
    <property type="entry name" value="TB2_DP1_HVA22"/>
</dbReference>
<evidence type="ECO:0000256" key="2">
    <source>
        <dbReference type="ARBA" id="ARBA00008573"/>
    </source>
</evidence>
<evidence type="ECO:0000256" key="6">
    <source>
        <dbReference type="RuleBase" id="RU362006"/>
    </source>
</evidence>
<feature type="transmembrane region" description="Helical" evidence="6">
    <location>
        <begin position="111"/>
        <end position="133"/>
    </location>
</feature>
<organism evidence="7 8">
    <name type="scientific">Cinara cedri</name>
    <dbReference type="NCBI Taxonomy" id="506608"/>
    <lineage>
        <taxon>Eukaryota</taxon>
        <taxon>Metazoa</taxon>
        <taxon>Ecdysozoa</taxon>
        <taxon>Arthropoda</taxon>
        <taxon>Hexapoda</taxon>
        <taxon>Insecta</taxon>
        <taxon>Pterygota</taxon>
        <taxon>Neoptera</taxon>
        <taxon>Paraneoptera</taxon>
        <taxon>Hemiptera</taxon>
        <taxon>Sternorrhyncha</taxon>
        <taxon>Aphidomorpha</taxon>
        <taxon>Aphidoidea</taxon>
        <taxon>Aphididae</taxon>
        <taxon>Lachninae</taxon>
        <taxon>Cinara</taxon>
    </lineage>
</organism>
<keyword evidence="5 6" id="KW-0472">Membrane</keyword>
<feature type="transmembrane region" description="Helical" evidence="6">
    <location>
        <begin position="145"/>
        <end position="170"/>
    </location>
</feature>
<name>A0A5E4N5P1_9HEMI</name>
<evidence type="ECO:0000313" key="8">
    <source>
        <dbReference type="Proteomes" id="UP000325440"/>
    </source>
</evidence>
<feature type="transmembrane region" description="Helical" evidence="6">
    <location>
        <begin position="72"/>
        <end position="90"/>
    </location>
</feature>
<dbReference type="PANTHER" id="PTHR12300">
    <property type="entry name" value="HVA22-LIKE PROTEINS"/>
    <property type="match status" value="1"/>
</dbReference>